<dbReference type="SMART" id="SM00066">
    <property type="entry name" value="GAL4"/>
    <property type="match status" value="1"/>
</dbReference>
<evidence type="ECO:0000256" key="7">
    <source>
        <dbReference type="ARBA" id="ARBA00023242"/>
    </source>
</evidence>
<feature type="region of interest" description="Disordered" evidence="9">
    <location>
        <begin position="794"/>
        <end position="837"/>
    </location>
</feature>
<feature type="compositionally biased region" description="Low complexity" evidence="9">
    <location>
        <begin position="919"/>
        <end position="935"/>
    </location>
</feature>
<evidence type="ECO:0000256" key="5">
    <source>
        <dbReference type="ARBA" id="ARBA00023125"/>
    </source>
</evidence>
<dbReference type="GO" id="GO:0003677">
    <property type="term" value="F:DNA binding"/>
    <property type="evidence" value="ECO:0007669"/>
    <property type="project" value="UniProtKB-KW"/>
</dbReference>
<dbReference type="InterPro" id="IPR007219">
    <property type="entry name" value="XnlR_reg_dom"/>
</dbReference>
<dbReference type="InterPro" id="IPR050987">
    <property type="entry name" value="AtrR-like"/>
</dbReference>
<dbReference type="EMBL" id="KV454208">
    <property type="protein sequence ID" value="ODQ62595.1"/>
    <property type="molecule type" value="Genomic_DNA"/>
</dbReference>
<dbReference type="SMART" id="SM00906">
    <property type="entry name" value="Fungal_trans"/>
    <property type="match status" value="1"/>
</dbReference>
<evidence type="ECO:0000256" key="3">
    <source>
        <dbReference type="ARBA" id="ARBA00022833"/>
    </source>
</evidence>
<keyword evidence="8" id="KW-0175">Coiled coil</keyword>
<keyword evidence="3" id="KW-0862">Zinc</keyword>
<dbReference type="GO" id="GO:0005634">
    <property type="term" value="C:nucleus"/>
    <property type="evidence" value="ECO:0007669"/>
    <property type="project" value="UniProtKB-SubCell"/>
</dbReference>
<dbReference type="Proteomes" id="UP000094112">
    <property type="component" value="Unassembled WGS sequence"/>
</dbReference>
<keyword evidence="12" id="KW-1185">Reference proteome</keyword>
<feature type="region of interest" description="Disordered" evidence="9">
    <location>
        <begin position="1003"/>
        <end position="1042"/>
    </location>
</feature>
<dbReference type="PROSITE" id="PS50048">
    <property type="entry name" value="ZN2_CY6_FUNGAL_2"/>
    <property type="match status" value="1"/>
</dbReference>
<gene>
    <name evidence="11" type="ORF">WICANDRAFT_103364</name>
</gene>
<dbReference type="PANTHER" id="PTHR46910">
    <property type="entry name" value="TRANSCRIPTION FACTOR PDR1"/>
    <property type="match status" value="1"/>
</dbReference>
<dbReference type="FunFam" id="4.10.240.10:FF:000007">
    <property type="entry name" value="C6 transcription factor FacB"/>
    <property type="match status" value="1"/>
</dbReference>
<evidence type="ECO:0000256" key="1">
    <source>
        <dbReference type="ARBA" id="ARBA00004123"/>
    </source>
</evidence>
<evidence type="ECO:0000256" key="6">
    <source>
        <dbReference type="ARBA" id="ARBA00023163"/>
    </source>
</evidence>
<evidence type="ECO:0000256" key="2">
    <source>
        <dbReference type="ARBA" id="ARBA00022723"/>
    </source>
</evidence>
<feature type="compositionally biased region" description="Polar residues" evidence="9">
    <location>
        <begin position="1028"/>
        <end position="1042"/>
    </location>
</feature>
<evidence type="ECO:0000259" key="10">
    <source>
        <dbReference type="PROSITE" id="PS50048"/>
    </source>
</evidence>
<keyword evidence="7" id="KW-0539">Nucleus</keyword>
<feature type="region of interest" description="Disordered" evidence="9">
    <location>
        <begin position="878"/>
        <end position="935"/>
    </location>
</feature>
<sequence length="1042" mass="115786">MAVEQVKKEKPSNGPPKTKVIRAPGSQIERVAQACDRCRLKKTRCDGKRPQCSQCAAVGFECKVSDRLSRRAFPRGYTETLEERVRELEAENRRLTALLDLRDEQMELYSKVESTPDLSDSTGNHQPLSSSNLSLLNKGHDQNSKNGNGGLSLMTEYIDHDPKHVHSGPGCCANYPHSVNERPVSIAGSVDLDNGDLTDDEALPFNHDFSDSFNHNSNNPNNVSFEQNQAPGLPAAMAIARMNNSNSKRTQLATLVAMSIPRSTEETLFIPSLLSKIGETHGLDSRACLTTATAIASLKEIPKINSKLIQEKNNIINFTNINFKTITPAESNLFFNNLKLPPKYHLDQLITIYFQEWGMIIPILDKNDFLKQYVQFAKSFENKFNDNGMVYKERFGAIMILIVQLALLCQKNHNNAGSSPNGDSPNSNFQDADKDQILYYDYLIHQLINSSIASTCSIQSLQILSLALFYCLNTGDVITSYGLRGRVITMAQQLRLHRCPSAVLGNTGSTVSKFQQAERRILFWCIYTLDTFASLQLGVPRLLKDYEIECALPFGNDNLDDDNNINILIVNNNQVPLVGKVCNLSLAIMRYSKVLGNVLDSIFKRHSHSSSDNFQELTLIHENLLDNWRRDLPPNIKFELDVNGLLKDSKKLTNDKQMLLVLLYYSAKILIHLPVVASEVSKSRGSASYIVIQQCTIAILNILSDLYSKKTYYIPIPMNISRTKSRLAILSAKGSLEYTRGGALFQESKQILQNIINELKNENINEIPGNLSKNCVYLIESAIEAIISSPSNKDQISRKSSVDHKSKKTNSPLKQVEMQRTRAYSHSGPSPLSNNVQNFQQNLTSTTPSIKTESSEQLSNMLSQLDSIPPISFDSSTAAQRVPVNRQRSVSVSQPTPQHFIPSPKDQQQQQAFKSTYLGSSSSGGPPSNSGDSVNSFEEQQTMEYDFGADGSLGLAPWLDFDLNGFDFGGYNVSVNGELTPSEQQQQLQSGFQGSNPVQVKLEPDLTGGSHSSNVSFGQQQQQGQAQRSGSLFDWQNSNMGM</sequence>
<feature type="region of interest" description="Disordered" evidence="9">
    <location>
        <begin position="111"/>
        <end position="154"/>
    </location>
</feature>
<feature type="compositionally biased region" description="Polar residues" evidence="9">
    <location>
        <begin position="886"/>
        <end position="897"/>
    </location>
</feature>
<dbReference type="Pfam" id="PF00172">
    <property type="entry name" value="Zn_clus"/>
    <property type="match status" value="1"/>
</dbReference>
<dbReference type="CDD" id="cd00067">
    <property type="entry name" value="GAL4"/>
    <property type="match status" value="1"/>
</dbReference>
<feature type="domain" description="Zn(2)-C6 fungal-type" evidence="10">
    <location>
        <begin position="34"/>
        <end position="64"/>
    </location>
</feature>
<dbReference type="RefSeq" id="XP_019041802.1">
    <property type="nucleotide sequence ID" value="XM_019180379.1"/>
</dbReference>
<dbReference type="AlphaFoldDB" id="A0A1E3PB00"/>
<feature type="compositionally biased region" description="Low complexity" evidence="9">
    <location>
        <begin position="1018"/>
        <end position="1027"/>
    </location>
</feature>
<dbReference type="GO" id="GO:0000981">
    <property type="term" value="F:DNA-binding transcription factor activity, RNA polymerase II-specific"/>
    <property type="evidence" value="ECO:0007669"/>
    <property type="project" value="InterPro"/>
</dbReference>
<dbReference type="GeneID" id="30197625"/>
<dbReference type="CDD" id="cd12148">
    <property type="entry name" value="fungal_TF_MHR"/>
    <property type="match status" value="1"/>
</dbReference>
<feature type="compositionally biased region" description="Polar residues" evidence="9">
    <location>
        <begin position="112"/>
        <end position="127"/>
    </location>
</feature>
<evidence type="ECO:0000256" key="9">
    <source>
        <dbReference type="SAM" id="MobiDB-lite"/>
    </source>
</evidence>
<dbReference type="PROSITE" id="PS00463">
    <property type="entry name" value="ZN2_CY6_FUNGAL_1"/>
    <property type="match status" value="1"/>
</dbReference>
<accession>A0A1E3PB00</accession>
<evidence type="ECO:0000313" key="12">
    <source>
        <dbReference type="Proteomes" id="UP000094112"/>
    </source>
</evidence>
<feature type="compositionally biased region" description="Polar residues" evidence="9">
    <location>
        <begin position="905"/>
        <end position="918"/>
    </location>
</feature>
<keyword evidence="4" id="KW-0805">Transcription regulation</keyword>
<dbReference type="InterPro" id="IPR001138">
    <property type="entry name" value="Zn2Cys6_DnaBD"/>
</dbReference>
<evidence type="ECO:0000256" key="4">
    <source>
        <dbReference type="ARBA" id="ARBA00023015"/>
    </source>
</evidence>
<dbReference type="GO" id="GO:0008270">
    <property type="term" value="F:zinc ion binding"/>
    <property type="evidence" value="ECO:0007669"/>
    <property type="project" value="InterPro"/>
</dbReference>
<dbReference type="SUPFAM" id="SSF57701">
    <property type="entry name" value="Zn2/Cys6 DNA-binding domain"/>
    <property type="match status" value="1"/>
</dbReference>
<name>A0A1E3PB00_WICAA</name>
<dbReference type="GO" id="GO:0045944">
    <property type="term" value="P:positive regulation of transcription by RNA polymerase II"/>
    <property type="evidence" value="ECO:0007669"/>
    <property type="project" value="UniProtKB-ARBA"/>
</dbReference>
<feature type="compositionally biased region" description="Basic and acidic residues" evidence="9">
    <location>
        <begin position="1"/>
        <end position="11"/>
    </location>
</feature>
<evidence type="ECO:0000256" key="8">
    <source>
        <dbReference type="SAM" id="Coils"/>
    </source>
</evidence>
<feature type="compositionally biased region" description="Low complexity" evidence="9">
    <location>
        <begin position="128"/>
        <end position="137"/>
    </location>
</feature>
<feature type="coiled-coil region" evidence="8">
    <location>
        <begin position="78"/>
        <end position="105"/>
    </location>
</feature>
<comment type="subcellular location">
    <subcellularLocation>
        <location evidence="1">Nucleus</location>
    </subcellularLocation>
</comment>
<evidence type="ECO:0000313" key="11">
    <source>
        <dbReference type="EMBL" id="ODQ62595.1"/>
    </source>
</evidence>
<dbReference type="CDD" id="cd15485">
    <property type="entry name" value="ZIP_Cat8"/>
    <property type="match status" value="1"/>
</dbReference>
<dbReference type="Pfam" id="PF04082">
    <property type="entry name" value="Fungal_trans"/>
    <property type="match status" value="1"/>
</dbReference>
<protein>
    <recommendedName>
        <fullName evidence="10">Zn(2)-C6 fungal-type domain-containing protein</fullName>
    </recommendedName>
</protein>
<proteinExistence type="predicted"/>
<dbReference type="GO" id="GO:0006351">
    <property type="term" value="P:DNA-templated transcription"/>
    <property type="evidence" value="ECO:0007669"/>
    <property type="project" value="InterPro"/>
</dbReference>
<dbReference type="OrthoDB" id="1924787at2759"/>
<dbReference type="PANTHER" id="PTHR46910:SF12">
    <property type="entry name" value="REGULATORY PROTEIN CAT8"/>
    <property type="match status" value="1"/>
</dbReference>
<feature type="compositionally biased region" description="Basic and acidic residues" evidence="9">
    <location>
        <begin position="795"/>
        <end position="804"/>
    </location>
</feature>
<keyword evidence="2" id="KW-0479">Metal-binding</keyword>
<keyword evidence="5" id="KW-0238">DNA-binding</keyword>
<dbReference type="STRING" id="683960.A0A1E3PB00"/>
<keyword evidence="6" id="KW-0804">Transcription</keyword>
<organism evidence="11 12">
    <name type="scientific">Wickerhamomyces anomalus (strain ATCC 58044 / CBS 1984 / NCYC 433 / NRRL Y-366-8)</name>
    <name type="common">Yeast</name>
    <name type="synonym">Hansenula anomala</name>
    <dbReference type="NCBI Taxonomy" id="683960"/>
    <lineage>
        <taxon>Eukaryota</taxon>
        <taxon>Fungi</taxon>
        <taxon>Dikarya</taxon>
        <taxon>Ascomycota</taxon>
        <taxon>Saccharomycotina</taxon>
        <taxon>Saccharomycetes</taxon>
        <taxon>Phaffomycetales</taxon>
        <taxon>Wickerhamomycetaceae</taxon>
        <taxon>Wickerhamomyces</taxon>
    </lineage>
</organism>
<feature type="region of interest" description="Disordered" evidence="9">
    <location>
        <begin position="1"/>
        <end position="21"/>
    </location>
</feature>
<dbReference type="InterPro" id="IPR036864">
    <property type="entry name" value="Zn2-C6_fun-type_DNA-bd_sf"/>
</dbReference>
<dbReference type="Gene3D" id="4.10.240.10">
    <property type="entry name" value="Zn(2)-C6 fungal-type DNA-binding domain"/>
    <property type="match status" value="1"/>
</dbReference>
<feature type="compositionally biased region" description="Polar residues" evidence="9">
    <location>
        <begin position="822"/>
        <end position="837"/>
    </location>
</feature>
<reference evidence="11 12" key="1">
    <citation type="journal article" date="2016" name="Proc. Natl. Acad. Sci. U.S.A.">
        <title>Comparative genomics of biotechnologically important yeasts.</title>
        <authorList>
            <person name="Riley R."/>
            <person name="Haridas S."/>
            <person name="Wolfe K.H."/>
            <person name="Lopes M.R."/>
            <person name="Hittinger C.T."/>
            <person name="Goeker M."/>
            <person name="Salamov A.A."/>
            <person name="Wisecaver J.H."/>
            <person name="Long T.M."/>
            <person name="Calvey C.H."/>
            <person name="Aerts A.L."/>
            <person name="Barry K.W."/>
            <person name="Choi C."/>
            <person name="Clum A."/>
            <person name="Coughlan A.Y."/>
            <person name="Deshpande S."/>
            <person name="Douglass A.P."/>
            <person name="Hanson S.J."/>
            <person name="Klenk H.-P."/>
            <person name="LaButti K.M."/>
            <person name="Lapidus A."/>
            <person name="Lindquist E.A."/>
            <person name="Lipzen A.M."/>
            <person name="Meier-Kolthoff J.P."/>
            <person name="Ohm R.A."/>
            <person name="Otillar R.P."/>
            <person name="Pangilinan J.L."/>
            <person name="Peng Y."/>
            <person name="Rokas A."/>
            <person name="Rosa C.A."/>
            <person name="Scheuner C."/>
            <person name="Sibirny A.A."/>
            <person name="Slot J.C."/>
            <person name="Stielow J.B."/>
            <person name="Sun H."/>
            <person name="Kurtzman C.P."/>
            <person name="Blackwell M."/>
            <person name="Grigoriev I.V."/>
            <person name="Jeffries T.W."/>
        </authorList>
    </citation>
    <scope>NUCLEOTIDE SEQUENCE [LARGE SCALE GENOMIC DNA]</scope>
    <source>
        <strain evidence="12">ATCC 58044 / CBS 1984 / NCYC 433 / NRRL Y-366-8</strain>
    </source>
</reference>